<dbReference type="Proteomes" id="UP000070544">
    <property type="component" value="Unassembled WGS sequence"/>
</dbReference>
<dbReference type="InterPro" id="IPR018946">
    <property type="entry name" value="PhoD-like_MPP"/>
</dbReference>
<dbReference type="PANTHER" id="PTHR46689:SF1">
    <property type="entry name" value="PHOD-LIKE PHOSPHATASE DOMAIN-CONTAINING PROTEIN"/>
    <property type="match status" value="1"/>
</dbReference>
<dbReference type="PANTHER" id="PTHR46689">
    <property type="entry name" value="MEMBRANE PROTEIN, PUTATIVE-RELATED"/>
    <property type="match status" value="1"/>
</dbReference>
<feature type="domain" description="PhoD-like phosphatase" evidence="2">
    <location>
        <begin position="286"/>
        <end position="507"/>
    </location>
</feature>
<dbReference type="GO" id="GO:0016020">
    <property type="term" value="C:membrane"/>
    <property type="evidence" value="ECO:0007669"/>
    <property type="project" value="TreeGrafter"/>
</dbReference>
<evidence type="ECO:0000259" key="2">
    <source>
        <dbReference type="Pfam" id="PF19050"/>
    </source>
</evidence>
<dbReference type="SUPFAM" id="SSF56300">
    <property type="entry name" value="Metallo-dependent phosphatases"/>
    <property type="match status" value="1"/>
</dbReference>
<reference evidence="3 4" key="1">
    <citation type="journal article" date="2015" name="Genome Biol. Evol.">
        <title>Phylogenomic analyses indicate that early fungi evolved digesting cell walls of algal ancestors of land plants.</title>
        <authorList>
            <person name="Chang Y."/>
            <person name="Wang S."/>
            <person name="Sekimoto S."/>
            <person name="Aerts A.L."/>
            <person name="Choi C."/>
            <person name="Clum A."/>
            <person name="LaButti K.M."/>
            <person name="Lindquist E.A."/>
            <person name="Yee Ngan C."/>
            <person name="Ohm R.A."/>
            <person name="Salamov A.A."/>
            <person name="Grigoriev I.V."/>
            <person name="Spatafora J.W."/>
            <person name="Berbee M.L."/>
        </authorList>
    </citation>
    <scope>NUCLEOTIDE SEQUENCE [LARGE SCALE GENOMIC DNA]</scope>
    <source>
        <strain evidence="3 4">JEL478</strain>
    </source>
</reference>
<dbReference type="OrthoDB" id="2419400at2759"/>
<dbReference type="EMBL" id="KQ965789">
    <property type="protein sequence ID" value="KXS12290.1"/>
    <property type="molecule type" value="Genomic_DNA"/>
</dbReference>
<dbReference type="InterPro" id="IPR038607">
    <property type="entry name" value="PhoD-like_sf"/>
</dbReference>
<evidence type="ECO:0000313" key="3">
    <source>
        <dbReference type="EMBL" id="KXS12290.1"/>
    </source>
</evidence>
<dbReference type="STRING" id="1344416.A0A139A641"/>
<feature type="compositionally biased region" description="Polar residues" evidence="1">
    <location>
        <begin position="261"/>
        <end position="274"/>
    </location>
</feature>
<evidence type="ECO:0000313" key="4">
    <source>
        <dbReference type="Proteomes" id="UP000070544"/>
    </source>
</evidence>
<dbReference type="InterPro" id="IPR043904">
    <property type="entry name" value="PhoD_2-like"/>
</dbReference>
<dbReference type="CDD" id="cd07389">
    <property type="entry name" value="MPP_PhoD"/>
    <property type="match status" value="1"/>
</dbReference>
<dbReference type="InterPro" id="IPR029052">
    <property type="entry name" value="Metallo-depent_PP-like"/>
</dbReference>
<sequence length="569" mass="63231">MPLADKIRNEAHIAHGATQGAFHRVDHDVKHSSGGAPSPAIGRDDIPFDVVGPFLRFSGVDLDTSTWNGSCLLLVRLPGEGNDGVTRRHNGKASSPREVEPLETSSTRNHFREHRMVDGMILPIIGSGVSSETTGMLQRDEFGVPLPPRERLSLQGTSTGFGWKETTPVSSQQPRLILRERGLDQWNQTTTPSGSSAAGDTFKIDPTILMEDIFGFRVWRFDIAIRQNQEYSKIIDYCIDIPSLGATESSPEIAIDDLPQGPNQGSTGSRHSPSLATKEWNAWHSFVVPGLETKMRAAFFSCNGFETTTRDAPEGAGLPTLWTDVLRSHMKSPFHVLIGGGDQIYNDDVFNSPNQPINEWMNIESRSERESYPWTKEMDAFAKSFYFKNYCLHFMTKPYADVIRTIPHVFTCDDHDIFDGFGSYPSALQNSPVFQGIGAVAIQAYLLFQHHTTSDLARDHGLFPARPGSNGSQRRGFNFVVRVNRSVAIVGLDNRTERSKDRVFSDESREALKEAMRMEAFKGGLEHTLILNEQSKGSGRIVSSAAEEKRVDMIGLRSLAPQYIGQLEE</sequence>
<feature type="region of interest" description="Disordered" evidence="1">
    <location>
        <begin position="253"/>
        <end position="274"/>
    </location>
</feature>
<gene>
    <name evidence="3" type="ORF">M427DRAFT_34849</name>
</gene>
<organism evidence="3 4">
    <name type="scientific">Gonapodya prolifera (strain JEL478)</name>
    <name type="common">Monoblepharis prolifera</name>
    <dbReference type="NCBI Taxonomy" id="1344416"/>
    <lineage>
        <taxon>Eukaryota</taxon>
        <taxon>Fungi</taxon>
        <taxon>Fungi incertae sedis</taxon>
        <taxon>Chytridiomycota</taxon>
        <taxon>Chytridiomycota incertae sedis</taxon>
        <taxon>Monoblepharidomycetes</taxon>
        <taxon>Monoblepharidales</taxon>
        <taxon>Gonapodyaceae</taxon>
        <taxon>Gonapodya</taxon>
    </lineage>
</organism>
<name>A0A139A641_GONPJ</name>
<protein>
    <recommendedName>
        <fullName evidence="2">PhoD-like phosphatase domain-containing protein</fullName>
    </recommendedName>
</protein>
<dbReference type="Pfam" id="PF19050">
    <property type="entry name" value="PhoD_2"/>
    <property type="match status" value="1"/>
</dbReference>
<proteinExistence type="predicted"/>
<accession>A0A139A641</accession>
<dbReference type="AlphaFoldDB" id="A0A139A641"/>
<evidence type="ECO:0000256" key="1">
    <source>
        <dbReference type="SAM" id="MobiDB-lite"/>
    </source>
</evidence>
<keyword evidence="4" id="KW-1185">Reference proteome</keyword>
<dbReference type="Gene3D" id="3.60.21.70">
    <property type="entry name" value="PhoD-like phosphatase"/>
    <property type="match status" value="1"/>
</dbReference>
<feature type="region of interest" description="Disordered" evidence="1">
    <location>
        <begin position="82"/>
        <end position="107"/>
    </location>
</feature>